<gene>
    <name evidence="1" type="ORF">QBC47DRAFT_61333</name>
</gene>
<reference evidence="1" key="1">
    <citation type="submission" date="2023-06" db="EMBL/GenBank/DDBJ databases">
        <title>Genome-scale phylogeny and comparative genomics of the fungal order Sordariales.</title>
        <authorList>
            <consortium name="Lawrence Berkeley National Laboratory"/>
            <person name="Hensen N."/>
            <person name="Bonometti L."/>
            <person name="Westerberg I."/>
            <person name="Brannstrom I.O."/>
            <person name="Guillou S."/>
            <person name="Cros-Aarteil S."/>
            <person name="Calhoun S."/>
            <person name="Haridas S."/>
            <person name="Kuo A."/>
            <person name="Mondo S."/>
            <person name="Pangilinan J."/>
            <person name="Riley R."/>
            <person name="Labutti K."/>
            <person name="Andreopoulos B."/>
            <person name="Lipzen A."/>
            <person name="Chen C."/>
            <person name="Yanf M."/>
            <person name="Daum C."/>
            <person name="Ng V."/>
            <person name="Clum A."/>
            <person name="Steindorff A."/>
            <person name="Ohm R."/>
            <person name="Martin F."/>
            <person name="Silar P."/>
            <person name="Natvig D."/>
            <person name="Lalanne C."/>
            <person name="Gautier V."/>
            <person name="Ament-Velasquez S.L."/>
            <person name="Kruys A."/>
            <person name="Hutchinson M.I."/>
            <person name="Powell A.J."/>
            <person name="Barry K."/>
            <person name="Miller A.N."/>
            <person name="Grigoriev I.V."/>
            <person name="Debuchy R."/>
            <person name="Gladieux P."/>
            <person name="Thoren M.H."/>
            <person name="Johannesson H."/>
        </authorList>
    </citation>
    <scope>NUCLEOTIDE SEQUENCE</scope>
    <source>
        <strain evidence="1">PSN4</strain>
    </source>
</reference>
<evidence type="ECO:0000313" key="2">
    <source>
        <dbReference type="Proteomes" id="UP001239445"/>
    </source>
</evidence>
<accession>A0AAJ0F3S9</accession>
<dbReference type="GO" id="GO:0000287">
    <property type="term" value="F:magnesium ion binding"/>
    <property type="evidence" value="ECO:0007669"/>
    <property type="project" value="TreeGrafter"/>
</dbReference>
<dbReference type="EMBL" id="MU839839">
    <property type="protein sequence ID" value="KAK1752607.1"/>
    <property type="molecule type" value="Genomic_DNA"/>
</dbReference>
<proteinExistence type="predicted"/>
<dbReference type="InterPro" id="IPR033469">
    <property type="entry name" value="CYTH-like_dom_sf"/>
</dbReference>
<dbReference type="SUPFAM" id="SSF55154">
    <property type="entry name" value="CYTH-like phosphatases"/>
    <property type="match status" value="1"/>
</dbReference>
<organism evidence="1 2">
    <name type="scientific">Echria macrotheca</name>
    <dbReference type="NCBI Taxonomy" id="438768"/>
    <lineage>
        <taxon>Eukaryota</taxon>
        <taxon>Fungi</taxon>
        <taxon>Dikarya</taxon>
        <taxon>Ascomycota</taxon>
        <taxon>Pezizomycotina</taxon>
        <taxon>Sordariomycetes</taxon>
        <taxon>Sordariomycetidae</taxon>
        <taxon>Sordariales</taxon>
        <taxon>Schizotheciaceae</taxon>
        <taxon>Echria</taxon>
    </lineage>
</organism>
<dbReference type="PANTHER" id="PTHR14586:SF1">
    <property type="entry name" value="THIAMINE-TRIPHOSPHATASE"/>
    <property type="match status" value="1"/>
</dbReference>
<evidence type="ECO:0000313" key="1">
    <source>
        <dbReference type="EMBL" id="KAK1752607.1"/>
    </source>
</evidence>
<dbReference type="Proteomes" id="UP001239445">
    <property type="component" value="Unassembled WGS sequence"/>
</dbReference>
<comment type="caution">
    <text evidence="1">The sequence shown here is derived from an EMBL/GenBank/DDBJ whole genome shotgun (WGS) entry which is preliminary data.</text>
</comment>
<name>A0AAJ0F3S9_9PEZI</name>
<dbReference type="PANTHER" id="PTHR14586">
    <property type="entry name" value="THIAMINE-TRIPHOSPHATASE"/>
    <property type="match status" value="1"/>
</dbReference>
<keyword evidence="2" id="KW-1185">Reference proteome</keyword>
<dbReference type="InterPro" id="IPR039582">
    <property type="entry name" value="THTPA"/>
</dbReference>
<dbReference type="Gene3D" id="2.40.320.10">
    <property type="entry name" value="Hypothetical Protein Pfu-838710-001"/>
    <property type="match status" value="1"/>
</dbReference>
<protein>
    <submittedName>
        <fullName evidence="1">CYTH-like domain-containing protein</fullName>
    </submittedName>
</protein>
<dbReference type="CDD" id="cd07758">
    <property type="entry name" value="ThTPase"/>
    <property type="match status" value="1"/>
</dbReference>
<dbReference type="InterPro" id="IPR012177">
    <property type="entry name" value="ThTPase_euk"/>
</dbReference>
<dbReference type="GO" id="GO:0006772">
    <property type="term" value="P:thiamine metabolic process"/>
    <property type="evidence" value="ECO:0007669"/>
    <property type="project" value="InterPro"/>
</dbReference>
<sequence>MASKLRPSPILEVERKFHRLAVPTLSRSGGLPAFKSLRSCPPKKIHDVYFDRDDILYNTGTWLRRRNGAWEAKIQKGGDLTNSRFEELTDPRKIAACIHRITGKDMGEDRDFGLAKMAEFTTMRETWVADGEFHIVRDRMDFGHEVGEVELQVEAGIATESEKRKIMAQMDEKIENFMNKYAWAFTPGRPVGKLVAYFEAKKRTPAGGNPSGSMAAVD</sequence>
<dbReference type="AlphaFoldDB" id="A0AAJ0F3S9"/>
<dbReference type="GO" id="GO:0042357">
    <property type="term" value="P:thiamine diphosphate metabolic process"/>
    <property type="evidence" value="ECO:0007669"/>
    <property type="project" value="TreeGrafter"/>
</dbReference>
<dbReference type="GO" id="GO:0050333">
    <property type="term" value="F:thiamine triphosphate phosphatase activity"/>
    <property type="evidence" value="ECO:0007669"/>
    <property type="project" value="InterPro"/>
</dbReference>